<feature type="compositionally biased region" description="Low complexity" evidence="1">
    <location>
        <begin position="30"/>
        <end position="42"/>
    </location>
</feature>
<keyword evidence="2" id="KW-0378">Hydrolase</keyword>
<comment type="caution">
    <text evidence="2">The sequence shown here is derived from an EMBL/GenBank/DDBJ whole genome shotgun (WGS) entry which is preliminary data.</text>
</comment>
<proteinExistence type="predicted"/>
<evidence type="ECO:0000313" key="3">
    <source>
        <dbReference type="Proteomes" id="UP000238479"/>
    </source>
</evidence>
<protein>
    <submittedName>
        <fullName evidence="2">Putative dynamin GTPase</fullName>
        <ecNumber evidence="2">3.6.5.5</ecNumber>
    </submittedName>
</protein>
<dbReference type="Proteomes" id="UP000238479">
    <property type="component" value="Chromosome 4"/>
</dbReference>
<accession>A0A2P6QSK4</accession>
<name>A0A2P6QSK4_ROSCH</name>
<reference evidence="2 3" key="1">
    <citation type="journal article" date="2018" name="Nat. Genet.">
        <title>The Rosa genome provides new insights in the design of modern roses.</title>
        <authorList>
            <person name="Bendahmane M."/>
        </authorList>
    </citation>
    <scope>NUCLEOTIDE SEQUENCE [LARGE SCALE GENOMIC DNA]</scope>
    <source>
        <strain evidence="3">cv. Old Blush</strain>
    </source>
</reference>
<keyword evidence="3" id="KW-1185">Reference proteome</keyword>
<organism evidence="2 3">
    <name type="scientific">Rosa chinensis</name>
    <name type="common">China rose</name>
    <dbReference type="NCBI Taxonomy" id="74649"/>
    <lineage>
        <taxon>Eukaryota</taxon>
        <taxon>Viridiplantae</taxon>
        <taxon>Streptophyta</taxon>
        <taxon>Embryophyta</taxon>
        <taxon>Tracheophyta</taxon>
        <taxon>Spermatophyta</taxon>
        <taxon>Magnoliopsida</taxon>
        <taxon>eudicotyledons</taxon>
        <taxon>Gunneridae</taxon>
        <taxon>Pentapetalae</taxon>
        <taxon>rosids</taxon>
        <taxon>fabids</taxon>
        <taxon>Rosales</taxon>
        <taxon>Rosaceae</taxon>
        <taxon>Rosoideae</taxon>
        <taxon>Rosoideae incertae sedis</taxon>
        <taxon>Rosa</taxon>
    </lineage>
</organism>
<dbReference type="EMBL" id="PDCK01000042">
    <property type="protein sequence ID" value="PRQ37155.1"/>
    <property type="molecule type" value="Genomic_DNA"/>
</dbReference>
<evidence type="ECO:0000313" key="2">
    <source>
        <dbReference type="EMBL" id="PRQ37155.1"/>
    </source>
</evidence>
<dbReference type="Gramene" id="PRQ37155">
    <property type="protein sequence ID" value="PRQ37155"/>
    <property type="gene ID" value="RchiOBHm_Chr4g0399421"/>
</dbReference>
<feature type="compositionally biased region" description="Polar residues" evidence="1">
    <location>
        <begin position="12"/>
        <end position="29"/>
    </location>
</feature>
<feature type="compositionally biased region" description="Basic and acidic residues" evidence="1">
    <location>
        <begin position="45"/>
        <end position="58"/>
    </location>
</feature>
<gene>
    <name evidence="2" type="ORF">RchiOBHm_Chr4g0399421</name>
</gene>
<dbReference type="STRING" id="74649.A0A2P6QSK4"/>
<evidence type="ECO:0000256" key="1">
    <source>
        <dbReference type="SAM" id="MobiDB-lite"/>
    </source>
</evidence>
<dbReference type="GO" id="GO:0016787">
    <property type="term" value="F:hydrolase activity"/>
    <property type="evidence" value="ECO:0007669"/>
    <property type="project" value="UniProtKB-KW"/>
</dbReference>
<dbReference type="AlphaFoldDB" id="A0A2P6QSK4"/>
<sequence length="75" mass="8332">MERQCKEEEVKTQSSRKGQEAEQSVMNRASSPQTGGQQSGGTLKSLKDKFSKEEKEVPEASGLKTLKSRIILLFC</sequence>
<feature type="region of interest" description="Disordered" evidence="1">
    <location>
        <begin position="1"/>
        <end position="61"/>
    </location>
</feature>
<feature type="compositionally biased region" description="Basic and acidic residues" evidence="1">
    <location>
        <begin position="1"/>
        <end position="11"/>
    </location>
</feature>
<dbReference type="EC" id="3.6.5.5" evidence="2"/>